<feature type="domain" description="S-layer protein C-terminal" evidence="2">
    <location>
        <begin position="481"/>
        <end position="524"/>
    </location>
</feature>
<organism evidence="3 4">
    <name type="scientific">Lactobacillus helveticus</name>
    <name type="common">Lactobacillus suntoryeus</name>
    <dbReference type="NCBI Taxonomy" id="1587"/>
    <lineage>
        <taxon>Bacteria</taxon>
        <taxon>Bacillati</taxon>
        <taxon>Bacillota</taxon>
        <taxon>Bacilli</taxon>
        <taxon>Lactobacillales</taxon>
        <taxon>Lactobacillaceae</taxon>
        <taxon>Lactobacillus</taxon>
    </lineage>
</organism>
<dbReference type="Proteomes" id="UP000651333">
    <property type="component" value="Unassembled WGS sequence"/>
</dbReference>
<dbReference type="AlphaFoldDB" id="A0A9Q5GCP6"/>
<evidence type="ECO:0000313" key="4">
    <source>
        <dbReference type="Proteomes" id="UP000651333"/>
    </source>
</evidence>
<feature type="domain" description="S-layer protein C-terminal" evidence="2">
    <location>
        <begin position="38"/>
        <end position="88"/>
    </location>
</feature>
<feature type="domain" description="S-layer protein C-terminal" evidence="2">
    <location>
        <begin position="261"/>
        <end position="301"/>
    </location>
</feature>
<accession>A0A9Q5GCP6</accession>
<dbReference type="Pfam" id="PF03217">
    <property type="entry name" value="SlpA"/>
    <property type="match status" value="4"/>
</dbReference>
<proteinExistence type="predicted"/>
<feature type="region of interest" description="Disordered" evidence="1">
    <location>
        <begin position="168"/>
        <end position="254"/>
    </location>
</feature>
<feature type="compositionally biased region" description="Low complexity" evidence="1">
    <location>
        <begin position="176"/>
        <end position="237"/>
    </location>
</feature>
<dbReference type="InterPro" id="IPR024968">
    <property type="entry name" value="SlpA_C_lactobacillus"/>
</dbReference>
<evidence type="ECO:0000313" key="3">
    <source>
        <dbReference type="EMBL" id="NRO35087.1"/>
    </source>
</evidence>
<evidence type="ECO:0000256" key="1">
    <source>
        <dbReference type="SAM" id="MobiDB-lite"/>
    </source>
</evidence>
<name>A0A9Q5GCP6_LACHE</name>
<sequence>MNRNSLITISGAALLSFGLLTGVTNNSEVSAAVKVGQSNRLERNAYIYNSQGHRTKNVWKHGKKVLVLGIKTIKGKKYARTGRNQYIRLTNFKNYNTSSKPTAVLKHNAYVFDKNGRRIKVASLKKNKIVTILGTRYIKGKKYYQIAKNRFIEAANATTLIANEANNSRNDLNQKSTANNTNTTTVTNNNSTSVNSNVDNNAVTGVTNTVNGSTVSSNVTNSSTVSANSNTNSSTTSEKSTDIKNNDTDGNSSDLENGLKVLHTSYIFDKAGKHILGRFVSKGRIVYVKNATLINGKHYYSLYAYDDDRIPGYVPATAFDKNATGLKVTVSDKSFIQYKKDIDQLSSGIFNSYAYDLSSPAKENAYDAAHSTADAVGNFKYSTVEDMNAAKANLKQAIKDLDGEPVVVEGSYDNYILTSTQKSQILALVNKNYNVTDARFAPDGKYVIYTQNAYRETTDIRPFIRFENKASLDPLQQYMGNQVVKHNSFVYNDKGQRELGEFVSKGDKVHVASYTEINGQIYYSFDNINGSDVYLTSGTLDTFLPVSVFEENGKDEKFEPASKKEFDDFTKFLRNMDGQVYGRQGYNHDIYKLSSPTARASYQEASDIGSRVANDDRSSQADIEIVEKQMKAAFAKLNGKKIQIKGKRKDHKYTKEEIEQILALIARSRGIKNIKYVGISNDTIKYLFNHKNEQADTRSFVHFSDDDNSWN</sequence>
<reference evidence="3" key="1">
    <citation type="submission" date="2019-09" db="EMBL/GenBank/DDBJ databases">
        <title>Comparative genomic analysis of Lactobacillus helveticus.</title>
        <authorList>
            <person name="Zhang H."/>
            <person name="Chen Y."/>
            <person name="Zhong Z."/>
        </authorList>
    </citation>
    <scope>NUCLEOTIDE SEQUENCE</scope>
    <source>
        <strain evidence="3">IMAU30003</strain>
    </source>
</reference>
<feature type="domain" description="S-layer protein C-terminal" evidence="2">
    <location>
        <begin position="100"/>
        <end position="155"/>
    </location>
</feature>
<dbReference type="EMBL" id="WCHB01000041">
    <property type="protein sequence ID" value="NRO35087.1"/>
    <property type="molecule type" value="Genomic_DNA"/>
</dbReference>
<dbReference type="RefSeq" id="WP_173007202.1">
    <property type="nucleotide sequence ID" value="NZ_WCHB01000041.1"/>
</dbReference>
<protein>
    <recommendedName>
        <fullName evidence="2">S-layer protein C-terminal domain-containing protein</fullName>
    </recommendedName>
</protein>
<evidence type="ECO:0000259" key="2">
    <source>
        <dbReference type="Pfam" id="PF03217"/>
    </source>
</evidence>
<comment type="caution">
    <text evidence="3">The sequence shown here is derived from an EMBL/GenBank/DDBJ whole genome shotgun (WGS) entry which is preliminary data.</text>
</comment>
<gene>
    <name evidence="3" type="ORF">IMAU30003_01337</name>
</gene>